<evidence type="ECO:0008006" key="4">
    <source>
        <dbReference type="Google" id="ProtNLM"/>
    </source>
</evidence>
<organism evidence="2 3">
    <name type="scientific">Mycolicibacterium mageritense</name>
    <name type="common">Mycobacterium mageritense</name>
    <dbReference type="NCBI Taxonomy" id="53462"/>
    <lineage>
        <taxon>Bacteria</taxon>
        <taxon>Bacillati</taxon>
        <taxon>Actinomycetota</taxon>
        <taxon>Actinomycetes</taxon>
        <taxon>Mycobacteriales</taxon>
        <taxon>Mycobacteriaceae</taxon>
        <taxon>Mycolicibacterium</taxon>
    </lineage>
</organism>
<evidence type="ECO:0000313" key="2">
    <source>
        <dbReference type="EMBL" id="BDY29521.1"/>
    </source>
</evidence>
<dbReference type="AlphaFoldDB" id="A0AAI8TVC6"/>
<dbReference type="Gene3D" id="3.20.20.80">
    <property type="entry name" value="Glycosidases"/>
    <property type="match status" value="1"/>
</dbReference>
<sequence>MRSRPGRVLAAAALVLAGCGSPGHAATPMPHPEIIGFSAPDLVNPLRGQYENLATPLFPQGNPAQGRYEPWPGTTDTSLRIDWRTLQPRDPRTLPKDAPDDQKYDFGVLDAALAEAEKNGHRVGFRITAFNSCCESDYPNDTDIAVPDWLRAIPGAIRTYANRGVSYVIPDWNNKAYLSSFADLLAALGRRYDRDERLAIVEMSGYGDFSENHVAFMRDTLKIPGPAPDDSERELGYFSQYRDQYITKDSITFLVDANLAAFPNTQLIAATGNPEITRQLFRDSARLRGRAKPVGIRADGLGAYRPIPTWAEDDDSRYVQTGDPIIAVVANRFRIAPIVTEWIPNPPSMAAADYYLTGLRDVVNDHVSMTASTGFPGQLYDTPMPADQYQVWASANKFAGYRYAVVATEPTEPIAQASTSFTLTFRWTNFGAAPAYERWDPEYTIVSASGQVVRTLPAGVDLHTLVADQHFDDVADVPAAKSAMDAVTVADGLPSGTYVVRARVNWREHKPNATATVDFPPMNLAQTGRDADGWYPILQFSVR</sequence>
<keyword evidence="1" id="KW-0732">Signal</keyword>
<name>A0AAI8TVC6_MYCME</name>
<protein>
    <recommendedName>
        <fullName evidence="4">DUF4832 domain-containing protein</fullName>
    </recommendedName>
</protein>
<feature type="chain" id="PRO_5042540040" description="DUF4832 domain-containing protein" evidence="1">
    <location>
        <begin position="26"/>
        <end position="543"/>
    </location>
</feature>
<feature type="signal peptide" evidence="1">
    <location>
        <begin position="1"/>
        <end position="25"/>
    </location>
</feature>
<dbReference type="InterPro" id="IPR017853">
    <property type="entry name" value="GH"/>
</dbReference>
<dbReference type="SUPFAM" id="SSF51445">
    <property type="entry name" value="(Trans)glycosidases"/>
    <property type="match status" value="1"/>
</dbReference>
<gene>
    <name evidence="2" type="ORF">hbim_03459</name>
</gene>
<dbReference type="Proteomes" id="UP001241092">
    <property type="component" value="Chromosome"/>
</dbReference>
<evidence type="ECO:0000313" key="3">
    <source>
        <dbReference type="Proteomes" id="UP001241092"/>
    </source>
</evidence>
<dbReference type="RefSeq" id="WP_286216152.1">
    <property type="nucleotide sequence ID" value="NZ_AP027452.1"/>
</dbReference>
<accession>A0AAI8TVC6</accession>
<proteinExistence type="predicted"/>
<reference evidence="2" key="1">
    <citation type="submission" date="2023-03" db="EMBL/GenBank/DDBJ databases">
        <title>Draft genome sequence of a Mycolicibacterium mageritense strain H4_3_1 isolated from a hybrid biological-inorganic system reactor.</title>
        <authorList>
            <person name="Feng X."/>
            <person name="Kazama D."/>
            <person name="Sato K."/>
            <person name="Kobayashi H."/>
        </authorList>
    </citation>
    <scope>NUCLEOTIDE SEQUENCE</scope>
    <source>
        <strain evidence="2">H4_3_1</strain>
    </source>
</reference>
<evidence type="ECO:0000256" key="1">
    <source>
        <dbReference type="SAM" id="SignalP"/>
    </source>
</evidence>
<dbReference type="PROSITE" id="PS51257">
    <property type="entry name" value="PROKAR_LIPOPROTEIN"/>
    <property type="match status" value="1"/>
</dbReference>
<dbReference type="EMBL" id="AP027452">
    <property type="protein sequence ID" value="BDY29521.1"/>
    <property type="molecule type" value="Genomic_DNA"/>
</dbReference>